<evidence type="ECO:0000313" key="3">
    <source>
        <dbReference type="EMBL" id="AGB17262.1"/>
    </source>
</evidence>
<reference evidence="3" key="1">
    <citation type="submission" date="2011-09" db="EMBL/GenBank/DDBJ databases">
        <title>Complete sequence of Halovivax ruber XH-70.</title>
        <authorList>
            <consortium name="US DOE Joint Genome Institute"/>
            <person name="Lucas S."/>
            <person name="Han J."/>
            <person name="Lapidus A."/>
            <person name="Cheng J.-F."/>
            <person name="Goodwin L."/>
            <person name="Pitluck S."/>
            <person name="Peters L."/>
            <person name="Mikhailova N."/>
            <person name="Davenport K."/>
            <person name="Detter J.C."/>
            <person name="Han C."/>
            <person name="Tapia R."/>
            <person name="Land M."/>
            <person name="Hauser L."/>
            <person name="Kyrpides N."/>
            <person name="Ivanova N."/>
            <person name="Pagani I."/>
            <person name="Sproer C."/>
            <person name="Anderson I."/>
            <person name="Woyke T."/>
        </authorList>
    </citation>
    <scope>NUCLEOTIDE SEQUENCE</scope>
    <source>
        <strain evidence="3">XH-70</strain>
    </source>
</reference>
<organism evidence="3 4">
    <name type="scientific">Halovivax ruber (strain DSM 18193 / JCM 13892 / XH-70)</name>
    <dbReference type="NCBI Taxonomy" id="797302"/>
    <lineage>
        <taxon>Archaea</taxon>
        <taxon>Methanobacteriati</taxon>
        <taxon>Methanobacteriota</taxon>
        <taxon>Stenosarchaea group</taxon>
        <taxon>Halobacteria</taxon>
        <taxon>Halobacteriales</taxon>
        <taxon>Natrialbaceae</taxon>
        <taxon>Halovivax</taxon>
    </lineage>
</organism>
<dbReference type="EMBL" id="CP003050">
    <property type="protein sequence ID" value="AGB17262.1"/>
    <property type="molecule type" value="Genomic_DNA"/>
</dbReference>
<dbReference type="GeneID" id="14377302"/>
<keyword evidence="4" id="KW-1185">Reference proteome</keyword>
<evidence type="ECO:0000256" key="1">
    <source>
        <dbReference type="SAM" id="MobiDB-lite"/>
    </source>
</evidence>
<dbReference type="eggNOG" id="arCOG11411">
    <property type="taxonomic scope" value="Archaea"/>
</dbReference>
<dbReference type="HOGENOM" id="CLU_188834_0_0_2"/>
<gene>
    <name evidence="3" type="ordered locus">Halru_2687</name>
</gene>
<evidence type="ECO:0000259" key="2">
    <source>
        <dbReference type="Pfam" id="PF20546"/>
    </source>
</evidence>
<protein>
    <recommendedName>
        <fullName evidence="2">DUF6760 domain-containing protein</fullName>
    </recommendedName>
</protein>
<dbReference type="Proteomes" id="UP000010846">
    <property type="component" value="Chromosome"/>
</dbReference>
<dbReference type="AlphaFoldDB" id="L0IH05"/>
<dbReference type="KEGG" id="hru:Halru_2687"/>
<name>L0IH05_HALRX</name>
<dbReference type="InterPro" id="IPR046648">
    <property type="entry name" value="DUF6760"/>
</dbReference>
<dbReference type="STRING" id="797302.Halru_2687"/>
<sequence>MTGVVDPEDLFAEVAFVAYHFGWSHEEVLSLPHWERRRWCAEISEINERMNEPTELAEPTDRGSSESTQGSFIDGDGEGIILQNSFDAE</sequence>
<feature type="domain" description="DUF6760" evidence="2">
    <location>
        <begin position="1"/>
        <end position="89"/>
    </location>
</feature>
<accession>L0IH05</accession>
<dbReference type="RefSeq" id="WP_015301858.1">
    <property type="nucleotide sequence ID" value="NC_019964.1"/>
</dbReference>
<dbReference type="Pfam" id="PF20546">
    <property type="entry name" value="DUF6760"/>
    <property type="match status" value="1"/>
</dbReference>
<feature type="region of interest" description="Disordered" evidence="1">
    <location>
        <begin position="48"/>
        <end position="78"/>
    </location>
</feature>
<evidence type="ECO:0000313" key="4">
    <source>
        <dbReference type="Proteomes" id="UP000010846"/>
    </source>
</evidence>
<proteinExistence type="predicted"/>